<dbReference type="AlphaFoldDB" id="A0A7W7ISD6"/>
<dbReference type="InterPro" id="IPR000182">
    <property type="entry name" value="GNAT_dom"/>
</dbReference>
<comment type="caution">
    <text evidence="3">The sequence shown here is derived from an EMBL/GenBank/DDBJ whole genome shotgun (WGS) entry which is preliminary data.</text>
</comment>
<dbReference type="Proteomes" id="UP000539957">
    <property type="component" value="Unassembled WGS sequence"/>
</dbReference>
<evidence type="ECO:0000259" key="2">
    <source>
        <dbReference type="PROSITE" id="PS51186"/>
    </source>
</evidence>
<evidence type="ECO:0000256" key="1">
    <source>
        <dbReference type="ARBA" id="ARBA00022679"/>
    </source>
</evidence>
<dbReference type="InterPro" id="IPR016181">
    <property type="entry name" value="Acyl_CoA_acyltransferase"/>
</dbReference>
<evidence type="ECO:0000313" key="3">
    <source>
        <dbReference type="EMBL" id="MBB4799347.1"/>
    </source>
</evidence>
<feature type="domain" description="N-acetyltransferase" evidence="2">
    <location>
        <begin position="6"/>
        <end position="156"/>
    </location>
</feature>
<sequence>MTKPEDRIVAYTPAYSEAWRRLNTDWLVAGGFALEAKDHLTLDDPEGQILARGGHIFFAEREGAPVGCCGLIAMADGGYEVTKMTVRPEARGSGLALRLLEACEATARTAGAHRLYLETSSTLVPAIALYHRFGFVNLPPQPTPYERADVWMEKRL</sequence>
<organism evidence="3 4">
    <name type="scientific">Brevundimonas bullata</name>
    <dbReference type="NCBI Taxonomy" id="13160"/>
    <lineage>
        <taxon>Bacteria</taxon>
        <taxon>Pseudomonadati</taxon>
        <taxon>Pseudomonadota</taxon>
        <taxon>Alphaproteobacteria</taxon>
        <taxon>Caulobacterales</taxon>
        <taxon>Caulobacteraceae</taxon>
        <taxon>Brevundimonas</taxon>
    </lineage>
</organism>
<dbReference type="EMBL" id="JACHKY010000006">
    <property type="protein sequence ID" value="MBB4799347.1"/>
    <property type="molecule type" value="Genomic_DNA"/>
</dbReference>
<gene>
    <name evidence="3" type="ORF">HNP32_003105</name>
</gene>
<dbReference type="PROSITE" id="PS51186">
    <property type="entry name" value="GNAT"/>
    <property type="match status" value="1"/>
</dbReference>
<protein>
    <submittedName>
        <fullName evidence="3">GNAT superfamily N-acetyltransferase</fullName>
    </submittedName>
</protein>
<accession>A0A7W7ISD6</accession>
<name>A0A7W7ISD6_9CAUL</name>
<reference evidence="3 4" key="1">
    <citation type="submission" date="2020-08" db="EMBL/GenBank/DDBJ databases">
        <title>Functional genomics of gut bacteria from endangered species of beetles.</title>
        <authorList>
            <person name="Carlos-Shanley C."/>
        </authorList>
    </citation>
    <scope>NUCLEOTIDE SEQUENCE [LARGE SCALE GENOMIC DNA]</scope>
    <source>
        <strain evidence="3 4">S00123</strain>
    </source>
</reference>
<dbReference type="PANTHER" id="PTHR13947:SF37">
    <property type="entry name" value="LD18367P"/>
    <property type="match status" value="1"/>
</dbReference>
<dbReference type="RefSeq" id="WP_184272485.1">
    <property type="nucleotide sequence ID" value="NZ_JACHKY010000006.1"/>
</dbReference>
<dbReference type="Gene3D" id="3.40.630.30">
    <property type="match status" value="1"/>
</dbReference>
<keyword evidence="1 3" id="KW-0808">Transferase</keyword>
<dbReference type="GO" id="GO:0008080">
    <property type="term" value="F:N-acetyltransferase activity"/>
    <property type="evidence" value="ECO:0007669"/>
    <property type="project" value="InterPro"/>
</dbReference>
<dbReference type="PANTHER" id="PTHR13947">
    <property type="entry name" value="GNAT FAMILY N-ACETYLTRANSFERASE"/>
    <property type="match status" value="1"/>
</dbReference>
<dbReference type="CDD" id="cd04301">
    <property type="entry name" value="NAT_SF"/>
    <property type="match status" value="1"/>
</dbReference>
<proteinExistence type="predicted"/>
<dbReference type="InterPro" id="IPR050769">
    <property type="entry name" value="NAT_camello-type"/>
</dbReference>
<dbReference type="Pfam" id="PF00583">
    <property type="entry name" value="Acetyltransf_1"/>
    <property type="match status" value="1"/>
</dbReference>
<keyword evidence="4" id="KW-1185">Reference proteome</keyword>
<dbReference type="SUPFAM" id="SSF55729">
    <property type="entry name" value="Acyl-CoA N-acyltransferases (Nat)"/>
    <property type="match status" value="1"/>
</dbReference>
<evidence type="ECO:0000313" key="4">
    <source>
        <dbReference type="Proteomes" id="UP000539957"/>
    </source>
</evidence>